<dbReference type="Proteomes" id="UP000429484">
    <property type="component" value="Unassembled WGS sequence"/>
</dbReference>
<organism evidence="1 2">
    <name type="scientific">Rhizobium meliloti</name>
    <name type="common">Ensifer meliloti</name>
    <name type="synonym">Sinorhizobium meliloti</name>
    <dbReference type="NCBI Taxonomy" id="382"/>
    <lineage>
        <taxon>Bacteria</taxon>
        <taxon>Pseudomonadati</taxon>
        <taxon>Pseudomonadota</taxon>
        <taxon>Alphaproteobacteria</taxon>
        <taxon>Hyphomicrobiales</taxon>
        <taxon>Rhizobiaceae</taxon>
        <taxon>Sinorhizobium/Ensifer group</taxon>
        <taxon>Sinorhizobium</taxon>
    </lineage>
</organism>
<gene>
    <name evidence="1" type="ORF">GHK53_12445</name>
</gene>
<dbReference type="AlphaFoldDB" id="A0AAW9TNF6"/>
<name>A0AAW9TNF6_RHIML</name>
<reference evidence="1 2" key="1">
    <citation type="journal article" date="2013" name="Genome Biol.">
        <title>Comparative genomics of the core and accessory genomes of 48 Sinorhizobium strains comprising five genospecies.</title>
        <authorList>
            <person name="Sugawara M."/>
            <person name="Epstein B."/>
            <person name="Badgley B.D."/>
            <person name="Unno T."/>
            <person name="Xu L."/>
            <person name="Reese J."/>
            <person name="Gyaneshwar P."/>
            <person name="Denny R."/>
            <person name="Mudge J."/>
            <person name="Bharti A.K."/>
            <person name="Farmer A.D."/>
            <person name="May G.D."/>
            <person name="Woodward J.E."/>
            <person name="Medigue C."/>
            <person name="Vallenet D."/>
            <person name="Lajus A."/>
            <person name="Rouy Z."/>
            <person name="Martinez-Vaz B."/>
            <person name="Tiffin P."/>
            <person name="Young N.D."/>
            <person name="Sadowsky M.J."/>
        </authorList>
    </citation>
    <scope>NUCLEOTIDE SEQUENCE [LARGE SCALE GENOMIC DNA]</scope>
    <source>
        <strain evidence="1 2">N6B1</strain>
    </source>
</reference>
<protein>
    <submittedName>
        <fullName evidence="1">Uncharacterized protein</fullName>
    </submittedName>
</protein>
<comment type="caution">
    <text evidence="1">The sequence shown here is derived from an EMBL/GenBank/DDBJ whole genome shotgun (WGS) entry which is preliminary data.</text>
</comment>
<evidence type="ECO:0000313" key="1">
    <source>
        <dbReference type="EMBL" id="MQW33587.1"/>
    </source>
</evidence>
<accession>A0AAW9TNF6</accession>
<proteinExistence type="predicted"/>
<dbReference type="EMBL" id="WISR01000124">
    <property type="protein sequence ID" value="MQW33587.1"/>
    <property type="molecule type" value="Genomic_DNA"/>
</dbReference>
<sequence>MHIRTQINALKRTADTVEGFNRSEIVRNLKREGFKQLGRGVFAIALYHPSYPDLVIKVGQRNSHRKWCSHLRDGFPAYVEFLRFTETKSKFALKVYHHRHVGASNGGTYITVAERCYSGRGCKAQTRVTASGSVVRGLPWGTEGADPAATRFLKRFKASGYTLGHTLDLHSGNVMLRRDGTPVITDPLC</sequence>
<dbReference type="RefSeq" id="WP_153349695.1">
    <property type="nucleotide sequence ID" value="NZ_WISR01000124.1"/>
</dbReference>
<evidence type="ECO:0000313" key="2">
    <source>
        <dbReference type="Proteomes" id="UP000429484"/>
    </source>
</evidence>